<keyword evidence="7" id="KW-1185">Reference proteome</keyword>
<dbReference type="SFLD" id="SFLDG01205">
    <property type="entry name" value="AMPS.1"/>
    <property type="match status" value="1"/>
</dbReference>
<evidence type="ECO:0000256" key="2">
    <source>
        <dbReference type="ARBA" id="ARBA00022679"/>
    </source>
</evidence>
<dbReference type="Gene3D" id="3.40.30.10">
    <property type="entry name" value="Glutaredoxin"/>
    <property type="match status" value="1"/>
</dbReference>
<gene>
    <name evidence="6" type="ORF">QE152_g10104</name>
</gene>
<organism evidence="6 7">
    <name type="scientific">Popillia japonica</name>
    <name type="common">Japanese beetle</name>
    <dbReference type="NCBI Taxonomy" id="7064"/>
    <lineage>
        <taxon>Eukaryota</taxon>
        <taxon>Metazoa</taxon>
        <taxon>Ecdysozoa</taxon>
        <taxon>Arthropoda</taxon>
        <taxon>Hexapoda</taxon>
        <taxon>Insecta</taxon>
        <taxon>Pterygota</taxon>
        <taxon>Neoptera</taxon>
        <taxon>Endopterygota</taxon>
        <taxon>Coleoptera</taxon>
        <taxon>Polyphaga</taxon>
        <taxon>Scarabaeiformia</taxon>
        <taxon>Scarabaeidae</taxon>
        <taxon>Rutelinae</taxon>
        <taxon>Popillia</taxon>
    </lineage>
</organism>
<dbReference type="PROSITE" id="PS50404">
    <property type="entry name" value="GST_NTER"/>
    <property type="match status" value="1"/>
</dbReference>
<dbReference type="EMBL" id="JASPKY010000089">
    <property type="protein sequence ID" value="KAK9738155.1"/>
    <property type="molecule type" value="Genomic_DNA"/>
</dbReference>
<dbReference type="GO" id="GO:0006749">
    <property type="term" value="P:glutathione metabolic process"/>
    <property type="evidence" value="ECO:0007669"/>
    <property type="project" value="TreeGrafter"/>
</dbReference>
<dbReference type="Proteomes" id="UP001458880">
    <property type="component" value="Unassembled WGS sequence"/>
</dbReference>
<comment type="similarity">
    <text evidence="3">Belongs to the GST superfamily. Sigma family.</text>
</comment>
<sequence length="129" mass="14860">MSAKQFKLTYFPIKALAEPIRFLLKYGEIDFEDHRLDTVNWPTIKDKMPFGQVPVLEMDGKMVHQSVAISRYLAKLVNLTGSNDLEDLEIDAIVDTVTDFRSKIAVYNIEKDVTRKAQLKETLLQETRV</sequence>
<dbReference type="PANTHER" id="PTHR11571">
    <property type="entry name" value="GLUTATHIONE S-TRANSFERASE"/>
    <property type="match status" value="1"/>
</dbReference>
<feature type="domain" description="GST N-terminal" evidence="5">
    <location>
        <begin position="4"/>
        <end position="81"/>
    </location>
</feature>
<dbReference type="GO" id="GO:0004364">
    <property type="term" value="F:glutathione transferase activity"/>
    <property type="evidence" value="ECO:0007669"/>
    <property type="project" value="UniProtKB-EC"/>
</dbReference>
<dbReference type="SFLD" id="SFLDG00363">
    <property type="entry name" value="AMPS_(cytGST):_Alpha-__Mu-__Pi"/>
    <property type="match status" value="1"/>
</dbReference>
<evidence type="ECO:0000256" key="3">
    <source>
        <dbReference type="ARBA" id="ARBA00038317"/>
    </source>
</evidence>
<accession>A0AAW1LW84</accession>
<dbReference type="PANTHER" id="PTHR11571:SF224">
    <property type="entry name" value="HEMATOPOIETIC PROSTAGLANDIN D SYNTHASE"/>
    <property type="match status" value="1"/>
</dbReference>
<dbReference type="Gene3D" id="1.20.1050.10">
    <property type="match status" value="1"/>
</dbReference>
<name>A0AAW1LW84_POPJA</name>
<evidence type="ECO:0000256" key="4">
    <source>
        <dbReference type="ARBA" id="ARBA00047960"/>
    </source>
</evidence>
<evidence type="ECO:0000259" key="5">
    <source>
        <dbReference type="PROSITE" id="PS50404"/>
    </source>
</evidence>
<dbReference type="Pfam" id="PF02798">
    <property type="entry name" value="GST_N"/>
    <property type="match status" value="1"/>
</dbReference>
<evidence type="ECO:0000313" key="7">
    <source>
        <dbReference type="Proteomes" id="UP001458880"/>
    </source>
</evidence>
<dbReference type="AlphaFoldDB" id="A0AAW1LW84"/>
<evidence type="ECO:0000256" key="1">
    <source>
        <dbReference type="ARBA" id="ARBA00012452"/>
    </source>
</evidence>
<dbReference type="SUPFAM" id="SSF52833">
    <property type="entry name" value="Thioredoxin-like"/>
    <property type="match status" value="1"/>
</dbReference>
<dbReference type="FunFam" id="3.40.30.10:FF:000035">
    <property type="entry name" value="hematopoietic prostaglandin D synthase"/>
    <property type="match status" value="1"/>
</dbReference>
<protein>
    <recommendedName>
        <fullName evidence="1">glutathione transferase</fullName>
        <ecNumber evidence="1">2.5.1.18</ecNumber>
    </recommendedName>
</protein>
<evidence type="ECO:0000313" key="6">
    <source>
        <dbReference type="EMBL" id="KAK9738155.1"/>
    </source>
</evidence>
<dbReference type="EC" id="2.5.1.18" evidence="1"/>
<dbReference type="InterPro" id="IPR050213">
    <property type="entry name" value="GST_superfamily"/>
</dbReference>
<dbReference type="SFLD" id="SFLDS00019">
    <property type="entry name" value="Glutathione_Transferase_(cytos"/>
    <property type="match status" value="1"/>
</dbReference>
<dbReference type="InterPro" id="IPR036249">
    <property type="entry name" value="Thioredoxin-like_sf"/>
</dbReference>
<reference evidence="6 7" key="1">
    <citation type="journal article" date="2024" name="BMC Genomics">
        <title>De novo assembly and annotation of Popillia japonica's genome with initial clues to its potential as an invasive pest.</title>
        <authorList>
            <person name="Cucini C."/>
            <person name="Boschi S."/>
            <person name="Funari R."/>
            <person name="Cardaioli E."/>
            <person name="Iannotti N."/>
            <person name="Marturano G."/>
            <person name="Paoli F."/>
            <person name="Bruttini M."/>
            <person name="Carapelli A."/>
            <person name="Frati F."/>
            <person name="Nardi F."/>
        </authorList>
    </citation>
    <scope>NUCLEOTIDE SEQUENCE [LARGE SCALE GENOMIC DNA]</scope>
    <source>
        <strain evidence="6">DMR45628</strain>
    </source>
</reference>
<dbReference type="InterPro" id="IPR040079">
    <property type="entry name" value="Glutathione_S-Trfase"/>
</dbReference>
<dbReference type="GO" id="GO:0004602">
    <property type="term" value="F:glutathione peroxidase activity"/>
    <property type="evidence" value="ECO:0007669"/>
    <property type="project" value="UniProtKB-ARBA"/>
</dbReference>
<proteinExistence type="inferred from homology"/>
<comment type="caution">
    <text evidence="6">The sequence shown here is derived from an EMBL/GenBank/DDBJ whole genome shotgun (WGS) entry which is preliminary data.</text>
</comment>
<keyword evidence="2" id="KW-0808">Transferase</keyword>
<dbReference type="InterPro" id="IPR004045">
    <property type="entry name" value="Glutathione_S-Trfase_N"/>
</dbReference>
<dbReference type="CDD" id="cd03039">
    <property type="entry name" value="GST_N_Sigma_like"/>
    <property type="match status" value="1"/>
</dbReference>
<comment type="catalytic activity">
    <reaction evidence="4">
        <text>RX + glutathione = an S-substituted glutathione + a halide anion + H(+)</text>
        <dbReference type="Rhea" id="RHEA:16437"/>
        <dbReference type="ChEBI" id="CHEBI:15378"/>
        <dbReference type="ChEBI" id="CHEBI:16042"/>
        <dbReference type="ChEBI" id="CHEBI:17792"/>
        <dbReference type="ChEBI" id="CHEBI:57925"/>
        <dbReference type="ChEBI" id="CHEBI:90779"/>
        <dbReference type="EC" id="2.5.1.18"/>
    </reaction>
</comment>